<evidence type="ECO:0000313" key="1">
    <source>
        <dbReference type="EMBL" id="CAD7413297.1"/>
    </source>
</evidence>
<dbReference type="AlphaFoldDB" id="A0A7R9DG95"/>
<gene>
    <name evidence="1" type="ORF">TCEB3V08_LOCUS11715</name>
</gene>
<proteinExistence type="predicted"/>
<reference evidence="1" key="1">
    <citation type="submission" date="2020-11" db="EMBL/GenBank/DDBJ databases">
        <authorList>
            <person name="Tran Van P."/>
        </authorList>
    </citation>
    <scope>NUCLEOTIDE SEQUENCE</scope>
</reference>
<name>A0A7R9DG95_TIMCR</name>
<protein>
    <submittedName>
        <fullName evidence="1">Uncharacterized protein</fullName>
    </submittedName>
</protein>
<accession>A0A7R9DG95</accession>
<sequence>MLMVLGTRKVIFIGNVHTFAWRESGKPFWKKTTGIPSDQGSNLDLHVIGSLVYCESNASDHMATENFAKRDNPFFNFCEPHGMTNWSCWPTLIKEL</sequence>
<organism evidence="1">
    <name type="scientific">Timema cristinae</name>
    <name type="common">Walking stick</name>
    <dbReference type="NCBI Taxonomy" id="61476"/>
    <lineage>
        <taxon>Eukaryota</taxon>
        <taxon>Metazoa</taxon>
        <taxon>Ecdysozoa</taxon>
        <taxon>Arthropoda</taxon>
        <taxon>Hexapoda</taxon>
        <taxon>Insecta</taxon>
        <taxon>Pterygota</taxon>
        <taxon>Neoptera</taxon>
        <taxon>Polyneoptera</taxon>
        <taxon>Phasmatodea</taxon>
        <taxon>Timematodea</taxon>
        <taxon>Timematoidea</taxon>
        <taxon>Timematidae</taxon>
        <taxon>Timema</taxon>
    </lineage>
</organism>
<dbReference type="EMBL" id="OC323594">
    <property type="protein sequence ID" value="CAD7413297.1"/>
    <property type="molecule type" value="Genomic_DNA"/>
</dbReference>